<dbReference type="PROSITE" id="PS50208">
    <property type="entry name" value="CASPASE_P20"/>
    <property type="match status" value="1"/>
</dbReference>
<evidence type="ECO:0000259" key="3">
    <source>
        <dbReference type="PROSITE" id="PS50208"/>
    </source>
</evidence>
<accession>A0A450SB38</accession>
<dbReference type="InterPro" id="IPR001309">
    <property type="entry name" value="Pept_C14_p20"/>
</dbReference>
<organism evidence="5">
    <name type="scientific">Candidatus Kentrum sp. FM</name>
    <dbReference type="NCBI Taxonomy" id="2126340"/>
    <lineage>
        <taxon>Bacteria</taxon>
        <taxon>Pseudomonadati</taxon>
        <taxon>Pseudomonadota</taxon>
        <taxon>Gammaproteobacteria</taxon>
        <taxon>Candidatus Kentrum</taxon>
    </lineage>
</organism>
<evidence type="ECO:0000313" key="5">
    <source>
        <dbReference type="EMBL" id="VFJ49350.1"/>
    </source>
</evidence>
<dbReference type="EMBL" id="CAADFL010000064">
    <property type="protein sequence ID" value="VFK08262.1"/>
    <property type="molecule type" value="Genomic_DNA"/>
</dbReference>
<dbReference type="AlphaFoldDB" id="A0A450SB38"/>
<sequence length="729" mass="80608">MPFSIDPLGAIIGVIAIVIAIISIRIASRSGDSGPEEKSENDTSPPPEDTPDTTPSPESSLSKPEQKPSPSSPHPGPRPMHYFLDIRTDAQANTNPGHIFAFAGGEGGGGMQRLDGLSLGAGARAPMGGKDDTLGEWVRRWMTSEGGAASLNGREQLKIGRYLYAETIARLAQGEQRKLRAASQVILHIASPDEYILHLPWALLTREQDTLCNCGWSVLLSREPFAEPDDGGQYRLQHGLSDCELPPEPRLLVIAPQPQGVDSTEADAHLEALQEMLQGGDAKLRWGEHLRKVAGWEEFARVLPGFAPHLVYYYGHGAGTAGQGGLLFEDAEGRALDVPVADFAARIDSLEDGRLEDRPRLVYVNCCRGNAAAGLGIGRAVRAPAVLTNPPVAEITPAQAMVQGTAIWESLILRGEAPHRALQHAYLATASLQPSHAGARPMAPLLYGAYLGWRANPARSAGDYVEDKDWHLKVDRVGQFGTVALLTREMLKNGKPRCLFFIWYGRQGEGIDLFHERLEKDLDAHLPEKTELFTVRPAWPEQLENPELAFREVMAEAFGVSDLAEIPDRIRQETKGESGRRTLTYINHLPVTVNWRSKEMRRNTINPDTLGDYFRWCDENYPELLEKGQQLLIGISFLVKDPPGFQEWIEQALGDVEPRHGVITPLDEMERLAEKDLRDFIKRHNIPVPAGDRDKVVKAILKRSRGHYELTITELTNWLARGLAVEKEE</sequence>
<dbReference type="GO" id="GO:0004197">
    <property type="term" value="F:cysteine-type endopeptidase activity"/>
    <property type="evidence" value="ECO:0007669"/>
    <property type="project" value="InterPro"/>
</dbReference>
<feature type="transmembrane region" description="Helical" evidence="2">
    <location>
        <begin position="7"/>
        <end position="27"/>
    </location>
</feature>
<evidence type="ECO:0000256" key="1">
    <source>
        <dbReference type="SAM" id="MobiDB-lite"/>
    </source>
</evidence>
<dbReference type="EMBL" id="CAADEZ010000065">
    <property type="protein sequence ID" value="VFJ48984.1"/>
    <property type="molecule type" value="Genomic_DNA"/>
</dbReference>
<feature type="domain" description="Caspase family p20" evidence="3">
    <location>
        <begin position="310"/>
        <end position="371"/>
    </location>
</feature>
<keyword evidence="2" id="KW-1133">Transmembrane helix</keyword>
<evidence type="ECO:0000313" key="6">
    <source>
        <dbReference type="EMBL" id="VFK08262.1"/>
    </source>
</evidence>
<dbReference type="InterPro" id="IPR029030">
    <property type="entry name" value="Caspase-like_dom_sf"/>
</dbReference>
<dbReference type="EMBL" id="CAADFA010000070">
    <property type="protein sequence ID" value="VFJ49350.1"/>
    <property type="molecule type" value="Genomic_DNA"/>
</dbReference>
<keyword evidence="2" id="KW-0812">Transmembrane</keyword>
<evidence type="ECO:0000313" key="4">
    <source>
        <dbReference type="EMBL" id="VFJ48984.1"/>
    </source>
</evidence>
<dbReference type="SUPFAM" id="SSF52129">
    <property type="entry name" value="Caspase-like"/>
    <property type="match status" value="1"/>
</dbReference>
<name>A0A450SB38_9GAMM</name>
<keyword evidence="2" id="KW-0472">Membrane</keyword>
<gene>
    <name evidence="4" type="ORF">BECKFM1743A_GA0114220_100654</name>
    <name evidence="6" type="ORF">BECKFM1743B_GA0114221_100644</name>
    <name evidence="5" type="ORF">BECKFM1743C_GA0114222_100704</name>
</gene>
<reference evidence="5" key="1">
    <citation type="submission" date="2019-02" db="EMBL/GenBank/DDBJ databases">
        <authorList>
            <person name="Gruber-Vodicka R. H."/>
            <person name="Seah K. B. B."/>
        </authorList>
    </citation>
    <scope>NUCLEOTIDE SEQUENCE</scope>
    <source>
        <strain evidence="4">BECK_BZ163</strain>
        <strain evidence="6">BECK_BZ164</strain>
        <strain evidence="5">BECK_BZ165</strain>
    </source>
</reference>
<feature type="compositionally biased region" description="Low complexity" evidence="1">
    <location>
        <begin position="52"/>
        <end position="63"/>
    </location>
</feature>
<proteinExistence type="predicted"/>
<dbReference type="GO" id="GO:0006508">
    <property type="term" value="P:proteolysis"/>
    <property type="evidence" value="ECO:0007669"/>
    <property type="project" value="InterPro"/>
</dbReference>
<evidence type="ECO:0000256" key="2">
    <source>
        <dbReference type="SAM" id="Phobius"/>
    </source>
</evidence>
<protein>
    <recommendedName>
        <fullName evidence="3">Caspase family p20 domain-containing protein</fullName>
    </recommendedName>
</protein>
<feature type="region of interest" description="Disordered" evidence="1">
    <location>
        <begin position="28"/>
        <end position="82"/>
    </location>
</feature>